<dbReference type="SUPFAM" id="SSF56672">
    <property type="entry name" value="DNA/RNA polymerases"/>
    <property type="match status" value="1"/>
</dbReference>
<accession>A0A0C2IN73</accession>
<dbReference type="GO" id="GO:0008270">
    <property type="term" value="F:zinc ion binding"/>
    <property type="evidence" value="ECO:0007669"/>
    <property type="project" value="UniProtKB-KW"/>
</dbReference>
<dbReference type="GO" id="GO:0003676">
    <property type="term" value="F:nucleic acid binding"/>
    <property type="evidence" value="ECO:0007669"/>
    <property type="project" value="InterPro"/>
</dbReference>
<dbReference type="SMART" id="SM00343">
    <property type="entry name" value="ZnF_C2HC"/>
    <property type="match status" value="1"/>
</dbReference>
<gene>
    <name evidence="3" type="ORF">RF11_03581</name>
</gene>
<evidence type="ECO:0000256" key="1">
    <source>
        <dbReference type="PROSITE-ProRule" id="PRU00047"/>
    </source>
</evidence>
<comment type="caution">
    <text evidence="3">The sequence shown here is derived from an EMBL/GenBank/DDBJ whole genome shotgun (WGS) entry which is preliminary data.</text>
</comment>
<evidence type="ECO:0000313" key="4">
    <source>
        <dbReference type="Proteomes" id="UP000031668"/>
    </source>
</evidence>
<dbReference type="PROSITE" id="PS50158">
    <property type="entry name" value="ZF_CCHC"/>
    <property type="match status" value="1"/>
</dbReference>
<reference evidence="3 4" key="1">
    <citation type="journal article" date="2014" name="Genome Biol. Evol.">
        <title>The genome of the myxosporean Thelohanellus kitauei shows adaptations to nutrient acquisition within its fish host.</title>
        <authorList>
            <person name="Yang Y."/>
            <person name="Xiong J."/>
            <person name="Zhou Z."/>
            <person name="Huo F."/>
            <person name="Miao W."/>
            <person name="Ran C."/>
            <person name="Liu Y."/>
            <person name="Zhang J."/>
            <person name="Feng J."/>
            <person name="Wang M."/>
            <person name="Wang M."/>
            <person name="Wang L."/>
            <person name="Yao B."/>
        </authorList>
    </citation>
    <scope>NUCLEOTIDE SEQUENCE [LARGE SCALE GENOMIC DNA]</scope>
    <source>
        <strain evidence="3">Wuqing</strain>
    </source>
</reference>
<sequence length="303" mass="35161">MEGIPEKFRKAVYKDSSVNTIETATTKCQRLVMADRTTLKHRVNRKIDKLTIEEPEIMLIKQQNRDVICYNCRHKGHFATDCRNNSADLYVTPRYKVLSVSARNYREGFIEEDVEIGSRIIKGIIETGTYANSDHNIVRDRDEKECQYTELEVRGQLDPFVPTSQDGIETRPQIIQPALSNLTIKYRNLLEKKFGRIRIGCHHIPLKENVEIKVAPRQVRLQMRTEVKKQIDDLLKENIIRPSSSPFSSPAVLTTKKDGSLRICVDYRKINEITVKSSYPLPLRLQHIQQDRPTLWLLADPYE</sequence>
<dbReference type="InterPro" id="IPR001878">
    <property type="entry name" value="Znf_CCHC"/>
</dbReference>
<dbReference type="Gene3D" id="3.10.10.10">
    <property type="entry name" value="HIV Type 1 Reverse Transcriptase, subunit A, domain 1"/>
    <property type="match status" value="1"/>
</dbReference>
<organism evidence="3 4">
    <name type="scientific">Thelohanellus kitauei</name>
    <name type="common">Myxosporean</name>
    <dbReference type="NCBI Taxonomy" id="669202"/>
    <lineage>
        <taxon>Eukaryota</taxon>
        <taxon>Metazoa</taxon>
        <taxon>Cnidaria</taxon>
        <taxon>Myxozoa</taxon>
        <taxon>Myxosporea</taxon>
        <taxon>Bivalvulida</taxon>
        <taxon>Platysporina</taxon>
        <taxon>Myxobolidae</taxon>
        <taxon>Thelohanellus</taxon>
    </lineage>
</organism>
<dbReference type="InterPro" id="IPR036875">
    <property type="entry name" value="Znf_CCHC_sf"/>
</dbReference>
<protein>
    <recommendedName>
        <fullName evidence="2">CCHC-type domain-containing protein</fullName>
    </recommendedName>
</protein>
<dbReference type="InterPro" id="IPR043502">
    <property type="entry name" value="DNA/RNA_pol_sf"/>
</dbReference>
<dbReference type="AlphaFoldDB" id="A0A0C2IN73"/>
<name>A0A0C2IN73_THEKT</name>
<keyword evidence="4" id="KW-1185">Reference proteome</keyword>
<dbReference type="PANTHER" id="PTHR37984:SF5">
    <property type="entry name" value="PROTEIN NYNRIN-LIKE"/>
    <property type="match status" value="1"/>
</dbReference>
<feature type="domain" description="CCHC-type" evidence="2">
    <location>
        <begin position="69"/>
        <end position="84"/>
    </location>
</feature>
<dbReference type="EMBL" id="JWZT01003375">
    <property type="protein sequence ID" value="KII66914.1"/>
    <property type="molecule type" value="Genomic_DNA"/>
</dbReference>
<keyword evidence="1" id="KW-0479">Metal-binding</keyword>
<dbReference type="Pfam" id="PF00098">
    <property type="entry name" value="zf-CCHC"/>
    <property type="match status" value="1"/>
</dbReference>
<dbReference type="PANTHER" id="PTHR37984">
    <property type="entry name" value="PROTEIN CBG26694"/>
    <property type="match status" value="1"/>
</dbReference>
<dbReference type="OrthoDB" id="8052860at2759"/>
<dbReference type="Gene3D" id="4.10.60.10">
    <property type="entry name" value="Zinc finger, CCHC-type"/>
    <property type="match status" value="1"/>
</dbReference>
<dbReference type="Proteomes" id="UP000031668">
    <property type="component" value="Unassembled WGS sequence"/>
</dbReference>
<evidence type="ECO:0000313" key="3">
    <source>
        <dbReference type="EMBL" id="KII66914.1"/>
    </source>
</evidence>
<proteinExistence type="predicted"/>
<evidence type="ECO:0000259" key="2">
    <source>
        <dbReference type="PROSITE" id="PS50158"/>
    </source>
</evidence>
<dbReference type="SUPFAM" id="SSF57756">
    <property type="entry name" value="Retrovirus zinc finger-like domains"/>
    <property type="match status" value="1"/>
</dbReference>
<keyword evidence="1" id="KW-0863">Zinc-finger</keyword>
<keyword evidence="1" id="KW-0862">Zinc</keyword>
<dbReference type="InterPro" id="IPR050951">
    <property type="entry name" value="Retrovirus_Pol_polyprotein"/>
</dbReference>